<evidence type="ECO:0000259" key="1">
    <source>
        <dbReference type="Pfam" id="PF00724"/>
    </source>
</evidence>
<dbReference type="Pfam" id="PF00724">
    <property type="entry name" value="Oxidored_FMN"/>
    <property type="match status" value="1"/>
</dbReference>
<dbReference type="EMBL" id="JAJBZT010000001">
    <property type="protein sequence ID" value="MCB6182357.1"/>
    <property type="molecule type" value="Genomic_DNA"/>
</dbReference>
<comment type="caution">
    <text evidence="2">The sequence shown here is derived from an EMBL/GenBank/DDBJ whole genome shotgun (WGS) entry which is preliminary data.</text>
</comment>
<protein>
    <submittedName>
        <fullName evidence="2">Alkene reductase</fullName>
    </submittedName>
</protein>
<sequence length="369" mass="40335">MNAPSLFSPLKLGRYQLSHRVVMPPLTRMRAEKGNVPNSLAPAYYSQRATAGGFIVAEATQITPYGQGYPSTPGIHTTAQVEGWKKVTNAVHAKGGLIFLQLWHVGRSSHSSFQPDGVLPVAPSPIAISTEVSLTPDWKQVPYETPRALNLDEIPSIIEAYRDGARNAMSAGFDGVEVHGANGYLLEQFLHNSSNHRQDRYGGSIENRARLLLEVTQAVTEIWGADRVGVRLSPFSTYNDVGDSDPIKLYSYVLQNLEKTGIAYVSLIEARGGGGMQIGTPSSVDELRAFWPRTLILSGGFTKETAEDAISAGRADAIGFGRWFIANPDLPWRLKTNAQLNPYNRSTFYGGNAIGYTDYPAFEESDLIN</sequence>
<dbReference type="Proteomes" id="UP001165395">
    <property type="component" value="Unassembled WGS sequence"/>
</dbReference>
<reference evidence="2" key="1">
    <citation type="submission" date="2021-10" db="EMBL/GenBank/DDBJ databases">
        <title>The complete genome sequence of Leeia sp. TBRC 13508.</title>
        <authorList>
            <person name="Charoenyingcharoen P."/>
            <person name="Yukphan P."/>
        </authorList>
    </citation>
    <scope>NUCLEOTIDE SEQUENCE</scope>
    <source>
        <strain evidence="2">TBRC 13508</strain>
    </source>
</reference>
<dbReference type="PANTHER" id="PTHR22893">
    <property type="entry name" value="NADH OXIDOREDUCTASE-RELATED"/>
    <property type="match status" value="1"/>
</dbReference>
<dbReference type="PANTHER" id="PTHR22893:SF98">
    <property type="entry name" value="OXIDOREDUCTASE"/>
    <property type="match status" value="1"/>
</dbReference>
<gene>
    <name evidence="2" type="ORF">LIN78_02155</name>
</gene>
<name>A0ABS8D2D2_9NEIS</name>
<accession>A0ABS8D2D2</accession>
<proteinExistence type="predicted"/>
<dbReference type="InterPro" id="IPR045247">
    <property type="entry name" value="Oye-like"/>
</dbReference>
<evidence type="ECO:0000313" key="3">
    <source>
        <dbReference type="Proteomes" id="UP001165395"/>
    </source>
</evidence>
<keyword evidence="3" id="KW-1185">Reference proteome</keyword>
<dbReference type="SUPFAM" id="SSF51395">
    <property type="entry name" value="FMN-linked oxidoreductases"/>
    <property type="match status" value="1"/>
</dbReference>
<organism evidence="2 3">
    <name type="scientific">Leeia speluncae</name>
    <dbReference type="NCBI Taxonomy" id="2884804"/>
    <lineage>
        <taxon>Bacteria</taxon>
        <taxon>Pseudomonadati</taxon>
        <taxon>Pseudomonadota</taxon>
        <taxon>Betaproteobacteria</taxon>
        <taxon>Neisseriales</taxon>
        <taxon>Leeiaceae</taxon>
        <taxon>Leeia</taxon>
    </lineage>
</organism>
<dbReference type="InterPro" id="IPR013785">
    <property type="entry name" value="Aldolase_TIM"/>
</dbReference>
<evidence type="ECO:0000313" key="2">
    <source>
        <dbReference type="EMBL" id="MCB6182357.1"/>
    </source>
</evidence>
<dbReference type="Gene3D" id="3.20.20.70">
    <property type="entry name" value="Aldolase class I"/>
    <property type="match status" value="1"/>
</dbReference>
<dbReference type="InterPro" id="IPR001155">
    <property type="entry name" value="OxRdtase_FMN_N"/>
</dbReference>
<dbReference type="CDD" id="cd02933">
    <property type="entry name" value="OYE_like_FMN"/>
    <property type="match status" value="1"/>
</dbReference>
<feature type="domain" description="NADH:flavin oxidoreductase/NADH oxidase N-terminal" evidence="1">
    <location>
        <begin position="5"/>
        <end position="340"/>
    </location>
</feature>
<dbReference type="RefSeq" id="WP_227178000.1">
    <property type="nucleotide sequence ID" value="NZ_JAJBZT010000001.1"/>
</dbReference>